<dbReference type="PANTHER" id="PTHR33751:SF9">
    <property type="entry name" value="CYTOCHROME C4"/>
    <property type="match status" value="1"/>
</dbReference>
<evidence type="ECO:0000259" key="10">
    <source>
        <dbReference type="PROSITE" id="PS51007"/>
    </source>
</evidence>
<organism evidence="11 12">
    <name type="scientific">Parendozoicomonas callyspongiae</name>
    <dbReference type="NCBI Taxonomy" id="2942213"/>
    <lineage>
        <taxon>Bacteria</taxon>
        <taxon>Pseudomonadati</taxon>
        <taxon>Pseudomonadota</taxon>
        <taxon>Gammaproteobacteria</taxon>
        <taxon>Oceanospirillales</taxon>
        <taxon>Endozoicomonadaceae</taxon>
        <taxon>Parendozoicomonas</taxon>
    </lineage>
</organism>
<keyword evidence="12" id="KW-1185">Reference proteome</keyword>
<gene>
    <name evidence="11" type="ORF">M3P05_02335</name>
</gene>
<dbReference type="InterPro" id="IPR024167">
    <property type="entry name" value="Cytochrome_c4-like"/>
</dbReference>
<dbReference type="Pfam" id="PF00034">
    <property type="entry name" value="Cytochrom_C"/>
    <property type="match status" value="1"/>
</dbReference>
<protein>
    <submittedName>
        <fullName evidence="11">Cytochrome c</fullName>
    </submittedName>
</protein>
<dbReference type="Proteomes" id="UP001203338">
    <property type="component" value="Unassembled WGS sequence"/>
</dbReference>
<evidence type="ECO:0000256" key="2">
    <source>
        <dbReference type="ARBA" id="ARBA00022448"/>
    </source>
</evidence>
<proteinExistence type="predicted"/>
<dbReference type="RefSeq" id="WP_249697619.1">
    <property type="nucleotide sequence ID" value="NZ_JAMFLX010000002.1"/>
</dbReference>
<evidence type="ECO:0000256" key="3">
    <source>
        <dbReference type="ARBA" id="ARBA00022617"/>
    </source>
</evidence>
<dbReference type="InterPro" id="IPR009056">
    <property type="entry name" value="Cyt_c-like_dom"/>
</dbReference>
<dbReference type="InterPro" id="IPR036909">
    <property type="entry name" value="Cyt_c-like_dom_sf"/>
</dbReference>
<evidence type="ECO:0000256" key="5">
    <source>
        <dbReference type="ARBA" id="ARBA00022764"/>
    </source>
</evidence>
<dbReference type="Gene3D" id="1.10.760.10">
    <property type="entry name" value="Cytochrome c-like domain"/>
    <property type="match status" value="2"/>
</dbReference>
<dbReference type="PANTHER" id="PTHR33751">
    <property type="entry name" value="CBB3-TYPE CYTOCHROME C OXIDASE SUBUNIT FIXP"/>
    <property type="match status" value="1"/>
</dbReference>
<evidence type="ECO:0000313" key="11">
    <source>
        <dbReference type="EMBL" id="MCL6268788.1"/>
    </source>
</evidence>
<sequence>MKLFSKIFLTVLASHFLLTPALSAPDTQVCEQCHGKNGVSHNPDAPTLAGLPAINIEDALYAFANGLRPESQSPDNQDAGHKLSQDSAVLLASYFAKQKFIPTQQTFNPSKVSLGKRIFDLKCESCHTDAGSMADDETSLLAGQHTPYLRKQINHFISGARKNSSGTRKDTLDGLKEKHINALLDYLASHQ</sequence>
<evidence type="ECO:0000256" key="6">
    <source>
        <dbReference type="ARBA" id="ARBA00022982"/>
    </source>
</evidence>
<reference evidence="11 12" key="1">
    <citation type="submission" date="2022-05" db="EMBL/GenBank/DDBJ databases">
        <authorList>
            <person name="Park J.-S."/>
        </authorList>
    </citation>
    <scope>NUCLEOTIDE SEQUENCE [LARGE SCALE GENOMIC DNA]</scope>
    <source>
        <strain evidence="11 12">2012CJ34-2</strain>
    </source>
</reference>
<evidence type="ECO:0000256" key="7">
    <source>
        <dbReference type="ARBA" id="ARBA00023004"/>
    </source>
</evidence>
<evidence type="ECO:0000256" key="9">
    <source>
        <dbReference type="SAM" id="SignalP"/>
    </source>
</evidence>
<accession>A0ABT0PBN0</accession>
<name>A0ABT0PBN0_9GAMM</name>
<comment type="subcellular location">
    <subcellularLocation>
        <location evidence="1">Periplasm</location>
    </subcellularLocation>
</comment>
<keyword evidence="7 8" id="KW-0408">Iron</keyword>
<evidence type="ECO:0000256" key="1">
    <source>
        <dbReference type="ARBA" id="ARBA00004418"/>
    </source>
</evidence>
<feature type="signal peptide" evidence="9">
    <location>
        <begin position="1"/>
        <end position="23"/>
    </location>
</feature>
<evidence type="ECO:0000256" key="8">
    <source>
        <dbReference type="PROSITE-ProRule" id="PRU00433"/>
    </source>
</evidence>
<dbReference type="PIRSF" id="PIRSF000005">
    <property type="entry name" value="Cytochrome_c4"/>
    <property type="match status" value="1"/>
</dbReference>
<keyword evidence="3 8" id="KW-0349">Heme</keyword>
<dbReference type="SUPFAM" id="SSF46626">
    <property type="entry name" value="Cytochrome c"/>
    <property type="match status" value="2"/>
</dbReference>
<keyword evidence="6" id="KW-0249">Electron transport</keyword>
<evidence type="ECO:0000256" key="4">
    <source>
        <dbReference type="ARBA" id="ARBA00022723"/>
    </source>
</evidence>
<keyword evidence="9" id="KW-0732">Signal</keyword>
<keyword evidence="4 8" id="KW-0479">Metal-binding</keyword>
<dbReference type="InterPro" id="IPR050597">
    <property type="entry name" value="Cytochrome_c_Oxidase_Subunit"/>
</dbReference>
<keyword evidence="5" id="KW-0574">Periplasm</keyword>
<comment type="caution">
    <text evidence="11">The sequence shown here is derived from an EMBL/GenBank/DDBJ whole genome shotgun (WGS) entry which is preliminary data.</text>
</comment>
<dbReference type="EMBL" id="JAMFLX010000002">
    <property type="protein sequence ID" value="MCL6268788.1"/>
    <property type="molecule type" value="Genomic_DNA"/>
</dbReference>
<keyword evidence="2" id="KW-0813">Transport</keyword>
<dbReference type="PROSITE" id="PS51007">
    <property type="entry name" value="CYTC"/>
    <property type="match status" value="1"/>
</dbReference>
<feature type="domain" description="Cytochrome c" evidence="10">
    <location>
        <begin position="110"/>
        <end position="191"/>
    </location>
</feature>
<evidence type="ECO:0000313" key="12">
    <source>
        <dbReference type="Proteomes" id="UP001203338"/>
    </source>
</evidence>
<feature type="chain" id="PRO_5047096499" evidence="9">
    <location>
        <begin position="24"/>
        <end position="191"/>
    </location>
</feature>